<dbReference type="Proteomes" id="UP000501451">
    <property type="component" value="Chromosome"/>
</dbReference>
<dbReference type="AlphaFoldDB" id="A0A6G7K9E3"/>
<feature type="coiled-coil region" evidence="1">
    <location>
        <begin position="18"/>
        <end position="48"/>
    </location>
</feature>
<organism evidence="2 3">
    <name type="scientific">Jeotgalibaca arthritidis</name>
    <dbReference type="NCBI Taxonomy" id="1868794"/>
    <lineage>
        <taxon>Bacteria</taxon>
        <taxon>Bacillati</taxon>
        <taxon>Bacillota</taxon>
        <taxon>Bacilli</taxon>
        <taxon>Lactobacillales</taxon>
        <taxon>Carnobacteriaceae</taxon>
        <taxon>Jeotgalibaca</taxon>
    </lineage>
</organism>
<dbReference type="KEGG" id="jar:G7057_04780"/>
<keyword evidence="3" id="KW-1185">Reference proteome</keyword>
<dbReference type="RefSeq" id="WP_166161733.1">
    <property type="nucleotide sequence ID" value="NZ_CP049740.1"/>
</dbReference>
<reference evidence="2 3" key="1">
    <citation type="journal article" date="2017" name="Int. J. Syst. Evol. Microbiol.">
        <title>Jeotgalibaca porci sp. nov. and Jeotgalibaca arthritidis sp. nov., isolated from pigs, and emended description of the genus Jeotgalibaca.</title>
        <authorList>
            <person name="Zamora L."/>
            <person name="Perez-Sancho M."/>
            <person name="Dominguez L."/>
            <person name="Fernandez-Garayzabal J.F."/>
            <person name="Vela A.I."/>
        </authorList>
    </citation>
    <scope>NUCLEOTIDE SEQUENCE [LARGE SCALE GENOMIC DNA]</scope>
    <source>
        <strain evidence="2 3">CECT 9157</strain>
    </source>
</reference>
<name>A0A6G7K9E3_9LACT</name>
<proteinExistence type="predicted"/>
<evidence type="ECO:0000313" key="2">
    <source>
        <dbReference type="EMBL" id="QII81852.1"/>
    </source>
</evidence>
<evidence type="ECO:0000313" key="3">
    <source>
        <dbReference type="Proteomes" id="UP000501451"/>
    </source>
</evidence>
<evidence type="ECO:0000256" key="1">
    <source>
        <dbReference type="SAM" id="Coils"/>
    </source>
</evidence>
<gene>
    <name evidence="2" type="ORF">G7057_04780</name>
</gene>
<sequence>MINFELKKRTYVEQRESANLIEEEKREAIKTEKRLKQEQVEAQEEQELLEFFAE</sequence>
<dbReference type="EMBL" id="CP049740">
    <property type="protein sequence ID" value="QII81852.1"/>
    <property type="molecule type" value="Genomic_DNA"/>
</dbReference>
<keyword evidence="1" id="KW-0175">Coiled coil</keyword>
<protein>
    <submittedName>
        <fullName evidence="2">Uncharacterized protein</fullName>
    </submittedName>
</protein>
<accession>A0A6G7K9E3</accession>